<dbReference type="InterPro" id="IPR025330">
    <property type="entry name" value="DUF4236"/>
</dbReference>
<evidence type="ECO:0000259" key="1">
    <source>
        <dbReference type="Pfam" id="PF14020"/>
    </source>
</evidence>
<evidence type="ECO:0000313" key="2">
    <source>
        <dbReference type="EMBL" id="SED28530.1"/>
    </source>
</evidence>
<accession>A0A1H4ZGN6</accession>
<sequence>MGLRFSKRVTLLPGVRVNLSGSGVGLSLGPRGASVSVGRSGVYGNLGIPGTGLSYRTKLSGGAAQGRSSSRQATQPVQVIVTLSDDGELSFRDETGAPVPPAIVKQFKAENRDALQGMLEAAAVRMNEDLEACLNIHMGTPAPGSVVPAPAAFDESSKPVEPPHQKIGFFDRLFGKAAAIEELNRQISQGYQENLSEWYQEQRAHETRRAQIVDAMKRLPQNDVPAMEVVAEYLLDRITWPRVTNIGFGISACGRVVGIDLDLPDEDEIPATSAVVGKDRLNFKKRSEAQSRRDFVFLAYASAFRVAGELFAGLPTIDKVVISSYVQRQCTGTAQIRDEYVMSTIIDRDGWSLINFSQLSDIDPASTIGMFPLRVKLDRSSRLQEITPFEMSDSYA</sequence>
<dbReference type="RefSeq" id="WP_092320651.1">
    <property type="nucleotide sequence ID" value="NZ_FNTJ01000003.1"/>
</dbReference>
<proteinExistence type="predicted"/>
<reference evidence="3" key="1">
    <citation type="submission" date="2016-10" db="EMBL/GenBank/DDBJ databases">
        <authorList>
            <person name="Varghese N."/>
            <person name="Submissions S."/>
        </authorList>
    </citation>
    <scope>NUCLEOTIDE SEQUENCE [LARGE SCALE GENOMIC DNA]</scope>
    <source>
        <strain evidence="3">DSM 9751</strain>
    </source>
</reference>
<dbReference type="Pfam" id="PF14020">
    <property type="entry name" value="DUF4236"/>
    <property type="match status" value="1"/>
</dbReference>
<keyword evidence="3" id="KW-1185">Reference proteome</keyword>
<evidence type="ECO:0000313" key="3">
    <source>
        <dbReference type="Proteomes" id="UP000198982"/>
    </source>
</evidence>
<feature type="domain" description="DUF4236" evidence="1">
    <location>
        <begin position="3"/>
        <end position="56"/>
    </location>
</feature>
<dbReference type="Proteomes" id="UP000198982">
    <property type="component" value="Unassembled WGS sequence"/>
</dbReference>
<gene>
    <name evidence="2" type="ORF">SAMN05216178_6615</name>
</gene>
<name>A0A1H4ZGN6_9PSED</name>
<dbReference type="EMBL" id="FNTJ01000003">
    <property type="protein sequence ID" value="SED28530.1"/>
    <property type="molecule type" value="Genomic_DNA"/>
</dbReference>
<dbReference type="AlphaFoldDB" id="A0A1H4ZGN6"/>
<protein>
    <recommendedName>
        <fullName evidence="1">DUF4236 domain-containing protein</fullName>
    </recommendedName>
</protein>
<organism evidence="2 3">
    <name type="scientific">Pseudomonas saponiphila</name>
    <dbReference type="NCBI Taxonomy" id="556534"/>
    <lineage>
        <taxon>Bacteria</taxon>
        <taxon>Pseudomonadati</taxon>
        <taxon>Pseudomonadota</taxon>
        <taxon>Gammaproteobacteria</taxon>
        <taxon>Pseudomonadales</taxon>
        <taxon>Pseudomonadaceae</taxon>
        <taxon>Pseudomonas</taxon>
    </lineage>
</organism>